<proteinExistence type="predicted"/>
<evidence type="ECO:0000313" key="1">
    <source>
        <dbReference type="EMBL" id="MCT7968566.1"/>
    </source>
</evidence>
<name>A0ABT2MXF0_9CYAN</name>
<evidence type="ECO:0000313" key="2">
    <source>
        <dbReference type="Proteomes" id="UP001525890"/>
    </source>
</evidence>
<accession>A0ABT2MXF0</accession>
<protein>
    <submittedName>
        <fullName evidence="1">Uncharacterized protein</fullName>
    </submittedName>
</protein>
<dbReference type="Proteomes" id="UP001525890">
    <property type="component" value="Unassembled WGS sequence"/>
</dbReference>
<sequence>MEAFPRQRFGDVLFLEVMGSRLCCGEVTASTGGTWQAIASASVPNPLIF</sequence>
<gene>
    <name evidence="1" type="ORF">NG799_19855</name>
</gene>
<reference evidence="1 2" key="1">
    <citation type="journal article" date="2022" name="Front. Microbiol.">
        <title>High genomic differentiation and limited gene flow indicate recent cryptic speciation within the genus Laspinema (cyanobacteria).</title>
        <authorList>
            <person name="Stanojkovic A."/>
            <person name="Skoupy S."/>
            <person name="Skaloud P."/>
            <person name="Dvorak P."/>
        </authorList>
    </citation>
    <scope>NUCLEOTIDE SEQUENCE [LARGE SCALE GENOMIC DNA]</scope>
    <source>
        <strain evidence="1 2">D2a</strain>
    </source>
</reference>
<organism evidence="1 2">
    <name type="scientific">Laspinema palackyanum D2a</name>
    <dbReference type="NCBI Taxonomy" id="2953684"/>
    <lineage>
        <taxon>Bacteria</taxon>
        <taxon>Bacillati</taxon>
        <taxon>Cyanobacteriota</taxon>
        <taxon>Cyanophyceae</taxon>
        <taxon>Oscillatoriophycideae</taxon>
        <taxon>Oscillatoriales</taxon>
        <taxon>Laspinemataceae</taxon>
        <taxon>Laspinema</taxon>
        <taxon>Laspinema palackyanum</taxon>
    </lineage>
</organism>
<dbReference type="EMBL" id="JAMXFF010000033">
    <property type="protein sequence ID" value="MCT7968566.1"/>
    <property type="molecule type" value="Genomic_DNA"/>
</dbReference>
<keyword evidence="2" id="KW-1185">Reference proteome</keyword>
<dbReference type="RefSeq" id="WP_368008080.1">
    <property type="nucleotide sequence ID" value="NZ_JAMXFF010000033.1"/>
</dbReference>
<comment type="caution">
    <text evidence="1">The sequence shown here is derived from an EMBL/GenBank/DDBJ whole genome shotgun (WGS) entry which is preliminary data.</text>
</comment>